<protein>
    <submittedName>
        <fullName evidence="1">Uncharacterized protein</fullName>
    </submittedName>
</protein>
<accession>A0A9X1RXQ5</accession>
<dbReference type="RefSeq" id="WP_238467132.1">
    <property type="nucleotide sequence ID" value="NZ_JAKLJA010000033.1"/>
</dbReference>
<evidence type="ECO:0000313" key="1">
    <source>
        <dbReference type="EMBL" id="MCG5077224.1"/>
    </source>
</evidence>
<gene>
    <name evidence="1" type="ORF">L5014_28425</name>
</gene>
<sequence>MDDRFSLKAFFQNAINNGDIKSYNELLAMVNAESLEITRNGWTNDRMRYMGLRPPNGRRFRIYFAFHRSAETPLDGAQPVEQD</sequence>
<proteinExistence type="predicted"/>
<reference evidence="1" key="1">
    <citation type="submission" date="2022-01" db="EMBL/GenBank/DDBJ databases">
        <title>Genome sequence and assembly of Parabukholderia sp. RG36.</title>
        <authorList>
            <person name="Chhetri G."/>
        </authorList>
    </citation>
    <scope>NUCLEOTIDE SEQUENCE</scope>
    <source>
        <strain evidence="1">RG36</strain>
    </source>
</reference>
<organism evidence="1 2">
    <name type="scientific">Paraburkholderia tagetis</name>
    <dbReference type="NCBI Taxonomy" id="2913261"/>
    <lineage>
        <taxon>Bacteria</taxon>
        <taxon>Pseudomonadati</taxon>
        <taxon>Pseudomonadota</taxon>
        <taxon>Betaproteobacteria</taxon>
        <taxon>Burkholderiales</taxon>
        <taxon>Burkholderiaceae</taxon>
        <taxon>Paraburkholderia</taxon>
    </lineage>
</organism>
<keyword evidence="2" id="KW-1185">Reference proteome</keyword>
<evidence type="ECO:0000313" key="2">
    <source>
        <dbReference type="Proteomes" id="UP001139308"/>
    </source>
</evidence>
<dbReference type="EMBL" id="JAKLJA010000033">
    <property type="protein sequence ID" value="MCG5077224.1"/>
    <property type="molecule type" value="Genomic_DNA"/>
</dbReference>
<name>A0A9X1RXQ5_9BURK</name>
<dbReference type="AlphaFoldDB" id="A0A9X1RXQ5"/>
<comment type="caution">
    <text evidence="1">The sequence shown here is derived from an EMBL/GenBank/DDBJ whole genome shotgun (WGS) entry which is preliminary data.</text>
</comment>
<dbReference type="Proteomes" id="UP001139308">
    <property type="component" value="Unassembled WGS sequence"/>
</dbReference>